<comment type="subcellular location">
    <subcellularLocation>
        <location evidence="1">Cytoplasm</location>
        <location evidence="1">Cytoskeleton</location>
    </subcellularLocation>
</comment>
<organism evidence="14 15">
    <name type="scientific">Conidiobolus coronatus (strain ATCC 28846 / CBS 209.66 / NRRL 28638)</name>
    <name type="common">Delacroixia coronata</name>
    <dbReference type="NCBI Taxonomy" id="796925"/>
    <lineage>
        <taxon>Eukaryota</taxon>
        <taxon>Fungi</taxon>
        <taxon>Fungi incertae sedis</taxon>
        <taxon>Zoopagomycota</taxon>
        <taxon>Entomophthoromycotina</taxon>
        <taxon>Entomophthoromycetes</taxon>
        <taxon>Entomophthorales</taxon>
        <taxon>Ancylistaceae</taxon>
        <taxon>Conidiobolus</taxon>
    </lineage>
</organism>
<feature type="region of interest" description="Disordered" evidence="12">
    <location>
        <begin position="894"/>
        <end position="928"/>
    </location>
</feature>
<dbReference type="EMBL" id="KQ964507">
    <property type="protein sequence ID" value="KXN70277.1"/>
    <property type="molecule type" value="Genomic_DNA"/>
</dbReference>
<sequence>MSGNNIRVICRFRPQNKREIAEGGVPVVAYSEDFTTVKVESKEYPGEFTFDRIFDTSTSQRFFFDESIKSTVDDVIGGYNGTIFAYGQTGSGKTFTMMGAGMDDDNTKGIIPRIVETIFSSIFASTENIEYTVKVSYMEIYLEKIRDLLNPVQDNLPVHEDKANGVYVKGLTEVYVSSIDEVYQVLDTGGQARMVAYTHMNAESSRSHSIFVINVEQKNLKDGSQKRGRLFLVDLAGSEKVGKTGASGQTLEEAKKINKSLSALGMVINALTDGKSKHVPYRDSKLTRILQESLGGNSRTTLIINCSPSSFNDAETVSTLRFGMRAKSIKNKAKVNAELSPAELKAMLKKAKTQILTFTQYITVLEGEVKIWRTGGVVPEDQWATMEKASKTEALPAPPAAPKAESPPQTTSPPHTPVGKAIPDRLMDSVSRASTPYTLVEDEREEFMKRENELNDLLTQKESQLSNVSKVNESLEAEVKQIREDYSTISEENKNMTAELSTLKVEFDKVTFANRDHLLQIENITENNTTMTEDLKRIKEQLENVLVEKDIVEKEKEKMAKTIETLSKIDPAMQFDNWANKEKEMRETMAALDNVDGRPTMTAEEVASLRQELSEKVAQIEKDALVIVNLHRENNLIVKKRDEIETRLTALELEYEELLEKSIADEEASYGADAVQIQDVKSKLEAQYNAKKELHLQEITALKEELQFKLEENQNMSASLVELKSVNEDLKRAVARAETAKPRAEGADKESIENIRKSMAKQLLDFDVMKRSLMKDLQNKCEKVIELEITLENTRDQLNAALRSNNSKAQQQKLIFLERNLEQLTNVQKQLVEQNTNLKKEVHLAERKLLARNERISSLETLLKDNQDKLAAQNQKFEKQVAILRERLDSALAAKKQQDNGSFQPFSFGRIAKPLRGQAPAPEDPNKR</sequence>
<dbReference type="PROSITE" id="PS50067">
    <property type="entry name" value="KINESIN_MOTOR_2"/>
    <property type="match status" value="1"/>
</dbReference>
<keyword evidence="2" id="KW-0963">Cytoplasm</keyword>
<dbReference type="Pfam" id="PF00225">
    <property type="entry name" value="Kinesin"/>
    <property type="match status" value="1"/>
</dbReference>
<evidence type="ECO:0000256" key="12">
    <source>
        <dbReference type="SAM" id="MobiDB-lite"/>
    </source>
</evidence>
<dbReference type="PANTHER" id="PTHR47968">
    <property type="entry name" value="CENTROMERE PROTEIN E"/>
    <property type="match status" value="1"/>
</dbReference>
<keyword evidence="3 10" id="KW-0493">Microtubule</keyword>
<dbReference type="PANTHER" id="PTHR47968:SF75">
    <property type="entry name" value="CENTROMERE-ASSOCIATED PROTEIN E"/>
    <property type="match status" value="1"/>
</dbReference>
<keyword evidence="4 9" id="KW-0547">Nucleotide-binding</keyword>
<feature type="binding site" evidence="9">
    <location>
        <begin position="87"/>
        <end position="94"/>
    </location>
    <ligand>
        <name>ATP</name>
        <dbReference type="ChEBI" id="CHEBI:30616"/>
    </ligand>
</feature>
<protein>
    <recommendedName>
        <fullName evidence="10">Kinesin-like protein</fullName>
    </recommendedName>
</protein>
<keyword evidence="15" id="KW-1185">Reference proteome</keyword>
<evidence type="ECO:0000256" key="3">
    <source>
        <dbReference type="ARBA" id="ARBA00022701"/>
    </source>
</evidence>
<feature type="region of interest" description="Disordered" evidence="12">
    <location>
        <begin position="389"/>
        <end position="438"/>
    </location>
</feature>
<dbReference type="SMART" id="SM00129">
    <property type="entry name" value="KISc"/>
    <property type="match status" value="1"/>
</dbReference>
<dbReference type="OMA" id="FPMGTKQ"/>
<keyword evidence="8" id="KW-0206">Cytoskeleton</keyword>
<evidence type="ECO:0000256" key="1">
    <source>
        <dbReference type="ARBA" id="ARBA00004245"/>
    </source>
</evidence>
<evidence type="ECO:0000313" key="14">
    <source>
        <dbReference type="EMBL" id="KXN70277.1"/>
    </source>
</evidence>
<evidence type="ECO:0000256" key="10">
    <source>
        <dbReference type="RuleBase" id="RU000394"/>
    </source>
</evidence>
<dbReference type="GO" id="GO:0005874">
    <property type="term" value="C:microtubule"/>
    <property type="evidence" value="ECO:0007669"/>
    <property type="project" value="UniProtKB-KW"/>
</dbReference>
<evidence type="ECO:0000256" key="5">
    <source>
        <dbReference type="ARBA" id="ARBA00022840"/>
    </source>
</evidence>
<feature type="coiled-coil region" evidence="11">
    <location>
        <begin position="440"/>
        <end position="555"/>
    </location>
</feature>
<evidence type="ECO:0000256" key="9">
    <source>
        <dbReference type="PROSITE-ProRule" id="PRU00283"/>
    </source>
</evidence>
<dbReference type="InterPro" id="IPR059182">
    <property type="entry name" value="Khc_C"/>
</dbReference>
<gene>
    <name evidence="14" type="ORF">CONCODRAFT_39621</name>
</gene>
<dbReference type="GO" id="GO:0008017">
    <property type="term" value="F:microtubule binding"/>
    <property type="evidence" value="ECO:0007669"/>
    <property type="project" value="InterPro"/>
</dbReference>
<comment type="similarity">
    <text evidence="9 10">Belongs to the TRAFAC class myosin-kinesin ATPase superfamily. Kinesin family.</text>
</comment>
<proteinExistence type="inferred from homology"/>
<evidence type="ECO:0000256" key="8">
    <source>
        <dbReference type="ARBA" id="ARBA00023212"/>
    </source>
</evidence>
<dbReference type="PROSITE" id="PS00411">
    <property type="entry name" value="KINESIN_MOTOR_1"/>
    <property type="match status" value="1"/>
</dbReference>
<accession>A0A137P5K4</accession>
<dbReference type="AlphaFoldDB" id="A0A137P5K4"/>
<dbReference type="GO" id="GO:0003777">
    <property type="term" value="F:microtubule motor activity"/>
    <property type="evidence" value="ECO:0007669"/>
    <property type="project" value="InterPro"/>
</dbReference>
<dbReference type="PRINTS" id="PR00380">
    <property type="entry name" value="KINESINHEAVY"/>
</dbReference>
<dbReference type="GO" id="GO:0005524">
    <property type="term" value="F:ATP binding"/>
    <property type="evidence" value="ECO:0007669"/>
    <property type="project" value="UniProtKB-UniRule"/>
</dbReference>
<dbReference type="Gene3D" id="3.40.850.10">
    <property type="entry name" value="Kinesin motor domain"/>
    <property type="match status" value="1"/>
</dbReference>
<evidence type="ECO:0000256" key="11">
    <source>
        <dbReference type="SAM" id="Coils"/>
    </source>
</evidence>
<dbReference type="InterPro" id="IPR027417">
    <property type="entry name" value="P-loop_NTPase"/>
</dbReference>
<dbReference type="SUPFAM" id="SSF52540">
    <property type="entry name" value="P-loop containing nucleoside triphosphate hydrolases"/>
    <property type="match status" value="1"/>
</dbReference>
<keyword evidence="6 11" id="KW-0175">Coiled coil</keyword>
<reference evidence="14 15" key="1">
    <citation type="journal article" date="2015" name="Genome Biol. Evol.">
        <title>Phylogenomic analyses indicate that early fungi evolved digesting cell walls of algal ancestors of land plants.</title>
        <authorList>
            <person name="Chang Y."/>
            <person name="Wang S."/>
            <person name="Sekimoto S."/>
            <person name="Aerts A.L."/>
            <person name="Choi C."/>
            <person name="Clum A."/>
            <person name="LaButti K.M."/>
            <person name="Lindquist E.A."/>
            <person name="Yee Ngan C."/>
            <person name="Ohm R.A."/>
            <person name="Salamov A.A."/>
            <person name="Grigoriev I.V."/>
            <person name="Spatafora J.W."/>
            <person name="Berbee M.L."/>
        </authorList>
    </citation>
    <scope>NUCLEOTIDE SEQUENCE [LARGE SCALE GENOMIC DNA]</scope>
    <source>
        <strain evidence="14 15">NRRL 28638</strain>
    </source>
</reference>
<dbReference type="InterPro" id="IPR001752">
    <property type="entry name" value="Kinesin_motor_dom"/>
</dbReference>
<dbReference type="STRING" id="796925.A0A137P5K4"/>
<evidence type="ECO:0000313" key="15">
    <source>
        <dbReference type="Proteomes" id="UP000070444"/>
    </source>
</evidence>
<evidence type="ECO:0000256" key="7">
    <source>
        <dbReference type="ARBA" id="ARBA00023175"/>
    </source>
</evidence>
<evidence type="ECO:0000256" key="6">
    <source>
        <dbReference type="ARBA" id="ARBA00023054"/>
    </source>
</evidence>
<evidence type="ECO:0000256" key="4">
    <source>
        <dbReference type="ARBA" id="ARBA00022741"/>
    </source>
</evidence>
<dbReference type="CDD" id="cd23649">
    <property type="entry name" value="Khc_CBD_cc"/>
    <property type="match status" value="1"/>
</dbReference>
<dbReference type="FunFam" id="3.40.850.10:FF:000031">
    <property type="entry name" value="Kinesin-like protein"/>
    <property type="match status" value="1"/>
</dbReference>
<dbReference type="InterPro" id="IPR019821">
    <property type="entry name" value="Kinesin_motor_CS"/>
</dbReference>
<dbReference type="GO" id="GO:0007018">
    <property type="term" value="P:microtubule-based movement"/>
    <property type="evidence" value="ECO:0007669"/>
    <property type="project" value="InterPro"/>
</dbReference>
<feature type="domain" description="Kinesin motor" evidence="13">
    <location>
        <begin position="5"/>
        <end position="329"/>
    </location>
</feature>
<keyword evidence="7 9" id="KW-0505">Motor protein</keyword>
<evidence type="ECO:0000259" key="13">
    <source>
        <dbReference type="PROSITE" id="PS50067"/>
    </source>
</evidence>
<feature type="coiled-coil region" evidence="11">
    <location>
        <begin position="777"/>
        <end position="894"/>
    </location>
</feature>
<dbReference type="Proteomes" id="UP000070444">
    <property type="component" value="Unassembled WGS sequence"/>
</dbReference>
<feature type="coiled-coil region" evidence="11">
    <location>
        <begin position="603"/>
        <end position="661"/>
    </location>
</feature>
<dbReference type="OrthoDB" id="3176171at2759"/>
<name>A0A137P5K4_CONC2</name>
<feature type="coiled-coil region" evidence="11">
    <location>
        <begin position="685"/>
        <end position="740"/>
    </location>
</feature>
<evidence type="ECO:0000256" key="2">
    <source>
        <dbReference type="ARBA" id="ARBA00022490"/>
    </source>
</evidence>
<keyword evidence="5 9" id="KW-0067">ATP-binding</keyword>
<dbReference type="InterPro" id="IPR036961">
    <property type="entry name" value="Kinesin_motor_dom_sf"/>
</dbReference>
<dbReference type="CDD" id="cd01369">
    <property type="entry name" value="KISc_KHC_KIF5"/>
    <property type="match status" value="1"/>
</dbReference>
<dbReference type="InterPro" id="IPR027640">
    <property type="entry name" value="Kinesin-like_fam"/>
</dbReference>